<proteinExistence type="predicted"/>
<feature type="transmembrane region" description="Helical" evidence="2">
    <location>
        <begin position="20"/>
        <end position="38"/>
    </location>
</feature>
<keyword evidence="2" id="KW-0812">Transmembrane</keyword>
<sequence>MADPEALLRPPYGYGPPRSLLLILASLSPSYILHSFRLTPDIWIQRRGLLMAFHRNPTLRLLFYLCFPFFLVFRFFRCFSYPLGNSSSSSLHVRSMAAADGSGKKLRKPYTITKSRDRWTAEEHERFLDALLL</sequence>
<evidence type="ECO:0000313" key="3">
    <source>
        <dbReference type="EMBL" id="KAG1339151.1"/>
    </source>
</evidence>
<dbReference type="PANTHER" id="PTHR12802">
    <property type="entry name" value="SWI/SNF COMPLEX-RELATED"/>
    <property type="match status" value="1"/>
</dbReference>
<keyword evidence="1" id="KW-0539">Nucleus</keyword>
<reference evidence="3" key="2">
    <citation type="submission" date="2019-07" db="EMBL/GenBank/DDBJ databases">
        <authorList>
            <person name="Yang Y."/>
            <person name="Bocs S."/>
            <person name="Baudouin L."/>
        </authorList>
    </citation>
    <scope>NUCLEOTIDE SEQUENCE</scope>
    <source>
        <tissue evidence="3">Spear leaf of Hainan Tall coconut</tissue>
    </source>
</reference>
<reference evidence="3" key="1">
    <citation type="journal article" date="2017" name="Gigascience">
        <title>The genome draft of coconut (Cocos nucifera).</title>
        <authorList>
            <person name="Xiao Y."/>
            <person name="Xu P."/>
            <person name="Fan H."/>
            <person name="Baudouin L."/>
            <person name="Xia W."/>
            <person name="Bocs S."/>
            <person name="Xu J."/>
            <person name="Li Q."/>
            <person name="Guo A."/>
            <person name="Zhou L."/>
            <person name="Li J."/>
            <person name="Wu Y."/>
            <person name="Ma Z."/>
            <person name="Armero A."/>
            <person name="Issali A.E."/>
            <person name="Liu N."/>
            <person name="Peng M."/>
            <person name="Yang Y."/>
        </authorList>
    </citation>
    <scope>NUCLEOTIDE SEQUENCE</scope>
    <source>
        <tissue evidence="3">Spear leaf of Hainan Tall coconut</tissue>
    </source>
</reference>
<keyword evidence="2" id="KW-0472">Membrane</keyword>
<organism evidence="3 4">
    <name type="scientific">Cocos nucifera</name>
    <name type="common">Coconut palm</name>
    <dbReference type="NCBI Taxonomy" id="13894"/>
    <lineage>
        <taxon>Eukaryota</taxon>
        <taxon>Viridiplantae</taxon>
        <taxon>Streptophyta</taxon>
        <taxon>Embryophyta</taxon>
        <taxon>Tracheophyta</taxon>
        <taxon>Spermatophyta</taxon>
        <taxon>Magnoliopsida</taxon>
        <taxon>Liliopsida</taxon>
        <taxon>Arecaceae</taxon>
        <taxon>Arecoideae</taxon>
        <taxon>Cocoseae</taxon>
        <taxon>Attaleinae</taxon>
        <taxon>Cocos</taxon>
    </lineage>
</organism>
<dbReference type="PANTHER" id="PTHR12802:SF146">
    <property type="entry name" value="PROTEIN REVEILLE 3"/>
    <property type="match status" value="1"/>
</dbReference>
<keyword evidence="2" id="KW-1133">Transmembrane helix</keyword>
<dbReference type="EMBL" id="CM017875">
    <property type="protein sequence ID" value="KAG1339151.1"/>
    <property type="molecule type" value="Genomic_DNA"/>
</dbReference>
<name>A0A8K0I777_COCNU</name>
<dbReference type="Proteomes" id="UP000797356">
    <property type="component" value="Chromosome 4"/>
</dbReference>
<comment type="caution">
    <text evidence="3">The sequence shown here is derived from an EMBL/GenBank/DDBJ whole genome shotgun (WGS) entry which is preliminary data.</text>
</comment>
<keyword evidence="4" id="KW-1185">Reference proteome</keyword>
<protein>
    <submittedName>
        <fullName evidence="3">Uncharacterized protein</fullName>
    </submittedName>
</protein>
<dbReference type="AlphaFoldDB" id="A0A8K0I777"/>
<dbReference type="OrthoDB" id="118550at2759"/>
<feature type="transmembrane region" description="Helical" evidence="2">
    <location>
        <begin position="59"/>
        <end position="76"/>
    </location>
</feature>
<evidence type="ECO:0000256" key="1">
    <source>
        <dbReference type="ARBA" id="ARBA00023242"/>
    </source>
</evidence>
<accession>A0A8K0I777</accession>
<gene>
    <name evidence="3" type="ORF">COCNU_04G014570</name>
</gene>
<evidence type="ECO:0000313" key="4">
    <source>
        <dbReference type="Proteomes" id="UP000797356"/>
    </source>
</evidence>
<evidence type="ECO:0000256" key="2">
    <source>
        <dbReference type="SAM" id="Phobius"/>
    </source>
</evidence>